<feature type="non-terminal residue" evidence="1">
    <location>
        <position position="1"/>
    </location>
</feature>
<reference evidence="1" key="6">
    <citation type="journal article" date="2002" name="Nature">
        <title>Analysis of the mouse transcriptome based on functional annotation of 60,770 full-length cDNAs.</title>
        <authorList>
            <consortium name="The FANTOM Consortium and the RIKEN Genome Exploration Research Group Phase I and II Team"/>
        </authorList>
    </citation>
    <scope>NUCLEOTIDE SEQUENCE</scope>
    <source>
        <strain evidence="1">C57BL/6J</strain>
        <tissue evidence="1">Pancreas</tissue>
    </source>
</reference>
<name>Q8C1Q3_MOUSE</name>
<gene>
    <name evidence="2" type="primary">Arhgap26</name>
</gene>
<sequence>DTSSILATPRGWRVSSLKCCSTGNGEHVRELIATPAWAETWLCWSFSWIPGIEPPRAHVGRHICEPLVSSYLQALCPGKVLLPRPRCCNSQHTIPEGKGFVRLPS</sequence>
<reference evidence="1" key="7">
    <citation type="journal article" date="2005" name="Science">
        <title>The Transcriptional Landscape of the Mammalian Genome.</title>
        <authorList>
            <consortium name="The FANTOM Consortium"/>
            <consortium name="Riken Genome Exploration Research Group and Genome Science Group (Genome Network Project Core Group)"/>
        </authorList>
    </citation>
    <scope>NUCLEOTIDE SEQUENCE</scope>
    <source>
        <strain evidence="1">C57BL/6J</strain>
        <tissue evidence="1">Pancreas</tissue>
    </source>
</reference>
<reference evidence="1" key="8">
    <citation type="journal article" date="2005" name="Science">
        <title>Antisense Transcription in the Mammalian Transcriptome.</title>
        <authorList>
            <consortium name="RIKEN Genome Exploration Research Group and Genome Science Group (Genome Network Project Core Group) and the FANTOM Consortium"/>
        </authorList>
    </citation>
    <scope>NUCLEOTIDE SEQUENCE</scope>
    <source>
        <strain evidence="1">C57BL/6J</strain>
        <tissue evidence="1">Pancreas</tissue>
    </source>
</reference>
<dbReference type="AGR" id="MGI:1918552"/>
<evidence type="ECO:0000313" key="1">
    <source>
        <dbReference type="EMBL" id="BAC25186.1"/>
    </source>
</evidence>
<reference evidence="1" key="5">
    <citation type="journal article" date="2001" name="Nature">
        <title>Functional annotation of a full-length mouse cDNA collection.</title>
        <authorList>
            <consortium name="The RIKEN Genome Exploration Research Group Phase II Team and the FANTOM Consortium"/>
        </authorList>
    </citation>
    <scope>NUCLEOTIDE SEQUENCE</scope>
    <source>
        <strain evidence="1">C57BL/6J</strain>
        <tissue evidence="1">Pancreas</tissue>
    </source>
</reference>
<reference evidence="1" key="3">
    <citation type="journal article" date="2000" name="Genome Res.">
        <title>RIKEN integrated sequence analysis (RISA) system--384-format sequencing pipeline with 384 multicapillary sequencer.</title>
        <authorList>
            <person name="Shibata K."/>
            <person name="Itoh M."/>
            <person name="Aizawa K."/>
            <person name="Nagaoka S."/>
            <person name="Sasaki N."/>
            <person name="Carninci P."/>
            <person name="Konno H."/>
            <person name="Akiyama J."/>
            <person name="Nishi K."/>
            <person name="Kitsunai T."/>
            <person name="Tashiro H."/>
            <person name="Itoh M."/>
            <person name="Sumi N."/>
            <person name="Ishii Y."/>
            <person name="Nakamura S."/>
            <person name="Hazama M."/>
            <person name="Nishine T."/>
            <person name="Harada A."/>
            <person name="Yamamoto R."/>
            <person name="Matsumoto H."/>
            <person name="Sakaguchi S."/>
            <person name="Ikegami T."/>
            <person name="Kashiwagi K."/>
            <person name="Fujiwake S."/>
            <person name="Inoue K."/>
            <person name="Togawa Y."/>
            <person name="Izawa M."/>
            <person name="Ohara E."/>
            <person name="Watahiki M."/>
            <person name="Yoneda Y."/>
            <person name="Ishikawa T."/>
            <person name="Ozawa K."/>
            <person name="Tanaka T."/>
            <person name="Matsuura S."/>
            <person name="Kawai J."/>
            <person name="Okazaki Y."/>
            <person name="Muramatsu M."/>
            <person name="Inoue Y."/>
            <person name="Kira A."/>
            <person name="Hayashizaki Y."/>
        </authorList>
    </citation>
    <scope>NUCLEOTIDE SEQUENCE</scope>
    <source>
        <strain evidence="1">C57BL/6J</strain>
        <tissue evidence="1">Pancreas</tissue>
    </source>
</reference>
<dbReference type="AlphaFoldDB" id="Q8C1Q3"/>
<proteinExistence type="evidence at transcript level"/>
<reference evidence="1" key="2">
    <citation type="journal article" date="2000" name="Genome Res.">
        <title>Normalization and subtraction of cap-trapper-selected cDNAs to prepare full-length cDNA libraries for rapid discovery of new genes.</title>
        <authorList>
            <person name="Carninci P."/>
            <person name="Shibata Y."/>
            <person name="Hayatsu N."/>
            <person name="Sugahara Y."/>
            <person name="Shibata K."/>
            <person name="Itoh M."/>
            <person name="Konno H."/>
            <person name="Okazaki Y."/>
            <person name="Muramatsu M."/>
            <person name="Hayashizaki Y."/>
        </authorList>
    </citation>
    <scope>NUCLEOTIDE SEQUENCE</scope>
    <source>
        <strain evidence="1">C57BL/6J</strain>
        <tissue evidence="1">Pancreas</tissue>
    </source>
</reference>
<reference evidence="1" key="4">
    <citation type="submission" date="2000-07" db="EMBL/GenBank/DDBJ databases">
        <authorList>
            <person name="Adachi J."/>
            <person name="Aizawa K."/>
            <person name="Akahira S."/>
            <person name="Akimura T."/>
            <person name="Arai A."/>
            <person name="Aono H."/>
            <person name="Arakawa T."/>
            <person name="Bono H."/>
            <person name="Carninci P."/>
            <person name="Fukuda S."/>
            <person name="Fukunishi Y."/>
            <person name="Furuno M."/>
            <person name="Hanagaki T."/>
            <person name="Hara A."/>
            <person name="Hayatsu N."/>
            <person name="Hiramoto K."/>
            <person name="Hiraoka T."/>
            <person name="Hori F."/>
            <person name="Imotani K."/>
            <person name="Ishii Y."/>
            <person name="Itoh M."/>
            <person name="Izawa M."/>
            <person name="Kasukawa T."/>
            <person name="Kato H."/>
            <person name="Kawai J."/>
            <person name="Kojima Y."/>
            <person name="Konno H."/>
            <person name="Kouda M."/>
            <person name="Koya S."/>
            <person name="Kurihara C."/>
            <person name="Matsuyama T."/>
            <person name="Miyazaki A."/>
            <person name="Nishi K."/>
            <person name="Nomura K."/>
            <person name="Numazaki R."/>
            <person name="Ohno M."/>
            <person name="Okazaki Y."/>
            <person name="Okido T."/>
            <person name="Owa C."/>
            <person name="Saito H."/>
            <person name="Saito R."/>
            <person name="Sakai C."/>
            <person name="Sakai K."/>
            <person name="Sano H."/>
            <person name="Sasaki D."/>
            <person name="Shibata K."/>
            <person name="Shibata Y."/>
            <person name="Shinagawa A."/>
            <person name="Shiraki T."/>
            <person name="Sogabe Y."/>
            <person name="Suzuki H."/>
            <person name="Tagami M."/>
            <person name="Tagawa A."/>
            <person name="Takahashi F."/>
            <person name="Tanaka T."/>
            <person name="Tejima Y."/>
            <person name="Toya T."/>
            <person name="Yamamura T."/>
            <person name="Yasunishi A."/>
            <person name="Yoshida K."/>
            <person name="Yoshino M."/>
            <person name="Muramatsu M."/>
            <person name="Hayashizaki Y."/>
        </authorList>
    </citation>
    <scope>NUCLEOTIDE SEQUENCE</scope>
    <source>
        <strain evidence="1">C57BL/6J</strain>
        <tissue evidence="1">Pancreas</tissue>
    </source>
</reference>
<reference evidence="1" key="1">
    <citation type="journal article" date="1999" name="Methods Enzymol.">
        <title>High-efficiency full-length cDNA cloning.</title>
        <authorList>
            <person name="Carninci P."/>
            <person name="Hayashizaki Y."/>
        </authorList>
    </citation>
    <scope>NUCLEOTIDE SEQUENCE</scope>
    <source>
        <strain evidence="1">C57BL/6J</strain>
        <tissue evidence="1">Pancreas</tissue>
    </source>
</reference>
<protein>
    <submittedName>
        <fullName evidence="1">Uncharacterized protein</fullName>
    </submittedName>
</protein>
<dbReference type="MGI" id="MGI:1918552">
    <property type="gene designation" value="Arhgap26"/>
</dbReference>
<accession>Q8C1Q3</accession>
<organism evidence="1">
    <name type="scientific">Mus musculus</name>
    <name type="common">Mouse</name>
    <dbReference type="NCBI Taxonomy" id="10090"/>
    <lineage>
        <taxon>Eukaryota</taxon>
        <taxon>Metazoa</taxon>
        <taxon>Chordata</taxon>
        <taxon>Craniata</taxon>
        <taxon>Vertebrata</taxon>
        <taxon>Euteleostomi</taxon>
        <taxon>Mammalia</taxon>
        <taxon>Eutheria</taxon>
        <taxon>Euarchontoglires</taxon>
        <taxon>Glires</taxon>
        <taxon>Rodentia</taxon>
        <taxon>Myomorpha</taxon>
        <taxon>Muroidea</taxon>
        <taxon>Muridae</taxon>
        <taxon>Murinae</taxon>
        <taxon>Mus</taxon>
        <taxon>Mus</taxon>
    </lineage>
</organism>
<evidence type="ECO:0000313" key="2">
    <source>
        <dbReference type="MGI" id="MGI:1918552"/>
    </source>
</evidence>
<dbReference type="EMBL" id="AK007768">
    <property type="protein sequence ID" value="BAC25186.1"/>
    <property type="molecule type" value="mRNA"/>
</dbReference>